<evidence type="ECO:0000313" key="1">
    <source>
        <dbReference type="EMBL" id="KUL22726.1"/>
    </source>
</evidence>
<evidence type="ECO:0008006" key="3">
    <source>
        <dbReference type="Google" id="ProtNLM"/>
    </source>
</evidence>
<evidence type="ECO:0000313" key="2">
    <source>
        <dbReference type="Proteomes" id="UP000053244"/>
    </source>
</evidence>
<dbReference type="AlphaFoldDB" id="A0A101J9K5"/>
<sequence length="252" mass="27307">MDENDDELGCAVIRLARRRWRLHPGKELSFGRNPDRDIRFAYDPEDDWVSRQAGTLLGLSDGVLIRNDSRTQGIVLQAFPGPETPIGPRMTVGTSPFDQLRLVVPGRHGSRYALLIDTRPLLPAPPLPDAVTVPVAPAGGPPTNPAADRVSARELRLLAALCEPLLILAGEEARPASYREIGIRTGLKSGSVRNCLDALRHRLTEEDGIPGLRGGDETDHSDYRSALARWALDSGTVGPGQLRLLDEPGPDG</sequence>
<dbReference type="RefSeq" id="WP_067707015.1">
    <property type="nucleotide sequence ID" value="NZ_LLZH01000338.1"/>
</dbReference>
<keyword evidence="2" id="KW-1185">Reference proteome</keyword>
<reference evidence="1 2" key="1">
    <citation type="submission" date="2015-10" db="EMBL/GenBank/DDBJ databases">
        <authorList>
            <person name="Gilbert D.G."/>
        </authorList>
    </citation>
    <scope>NUCLEOTIDE SEQUENCE [LARGE SCALE GENOMIC DNA]</scope>
    <source>
        <strain evidence="1 2">NRRL B-16712</strain>
    </source>
</reference>
<proteinExistence type="predicted"/>
<organism evidence="1 2">
    <name type="scientific">Actinoplanes awajinensis subsp. mycoplanecinus</name>
    <dbReference type="NCBI Taxonomy" id="135947"/>
    <lineage>
        <taxon>Bacteria</taxon>
        <taxon>Bacillati</taxon>
        <taxon>Actinomycetota</taxon>
        <taxon>Actinomycetes</taxon>
        <taxon>Micromonosporales</taxon>
        <taxon>Micromonosporaceae</taxon>
        <taxon>Actinoplanes</taxon>
    </lineage>
</organism>
<gene>
    <name evidence="1" type="ORF">ADL15_47545</name>
</gene>
<accession>A0A101J9K5</accession>
<dbReference type="Proteomes" id="UP000053244">
    <property type="component" value="Unassembled WGS sequence"/>
</dbReference>
<dbReference type="EMBL" id="LLZH01000338">
    <property type="protein sequence ID" value="KUL22726.1"/>
    <property type="molecule type" value="Genomic_DNA"/>
</dbReference>
<name>A0A101J9K5_9ACTN</name>
<protein>
    <recommendedName>
        <fullName evidence="3">FHA domain-containing protein</fullName>
    </recommendedName>
</protein>
<dbReference type="OrthoDB" id="3215954at2"/>
<comment type="caution">
    <text evidence="1">The sequence shown here is derived from an EMBL/GenBank/DDBJ whole genome shotgun (WGS) entry which is preliminary data.</text>
</comment>